<evidence type="ECO:0000313" key="3">
    <source>
        <dbReference type="EMBL" id="MET3658371.1"/>
    </source>
</evidence>
<dbReference type="PANTHER" id="PTHR39184:SF1">
    <property type="entry name" value="PBSX PHAGE TERMINASE LARGE SUBUNIT"/>
    <property type="match status" value="1"/>
</dbReference>
<reference evidence="3 4" key="1">
    <citation type="submission" date="2024-06" db="EMBL/GenBank/DDBJ databases">
        <title>Sorghum-associated microbial communities from plants grown in Nebraska, USA.</title>
        <authorList>
            <person name="Schachtman D."/>
        </authorList>
    </citation>
    <scope>NUCLEOTIDE SEQUENCE [LARGE SCALE GENOMIC DNA]</scope>
    <source>
        <strain evidence="3 4">1288</strain>
    </source>
</reference>
<dbReference type="InterPro" id="IPR035413">
    <property type="entry name" value="Terminase_L_C"/>
</dbReference>
<dbReference type="InterPro" id="IPR052380">
    <property type="entry name" value="Viral_DNA_packaging_terminase"/>
</dbReference>
<sequence length="436" mass="50578">MANPQTNVVNILDLINTNFYSFWLNDKPHSILSGGRSSMKSSVISLKLVIDFLNDDQGNVVCLRKVGKYLAGSVYEQIKWAIYMLGVQDEFIFGKSPLIIKHKRTGTGFYFHGVDDPLKLKSMNIAQGYYMALWFEELAEFAGVEDIDVVEDTFIRQDLGDKNVKVYYSYNPPRNPYSWVNEWKDSKVGSENYFLHHSTYLDDEKDFLSKQMIEKIDNYKENDEDYWNWMYGGLVIGMGDNIYNMNHFQPLQELPNNDPVILIDTATDSGHQQSATTHGAFALTAKKKVILLDTYYYSPAGKVVKKAPSELSDEYKEWLDEVRKKYKKQVDMTSIDSAEGALRNQLFKDHGIRLHPIAKGKKLDMIDYVYDLLAQGRFYYLETSNNQVFIEEHRKYQMDADSLRTANPKVVEIDDHTCDMFQYYVMDNRQKLGLKF</sequence>
<dbReference type="InterPro" id="IPR006437">
    <property type="entry name" value="Phage_terminase_lsu"/>
</dbReference>
<protein>
    <submittedName>
        <fullName evidence="3">Phage terminase large subunit</fullName>
    </submittedName>
</protein>
<feature type="domain" description="Phage terminase large subunit N-terminal" evidence="1">
    <location>
        <begin position="29"/>
        <end position="233"/>
    </location>
</feature>
<dbReference type="PANTHER" id="PTHR39184">
    <property type="match status" value="1"/>
</dbReference>
<dbReference type="Gene3D" id="3.40.50.300">
    <property type="entry name" value="P-loop containing nucleotide triphosphate hydrolases"/>
    <property type="match status" value="1"/>
</dbReference>
<feature type="domain" description="Phage terminase large subunit C-terminal" evidence="2">
    <location>
        <begin position="268"/>
        <end position="426"/>
    </location>
</feature>
<evidence type="ECO:0000313" key="4">
    <source>
        <dbReference type="Proteomes" id="UP001549104"/>
    </source>
</evidence>
<gene>
    <name evidence="3" type="ORF">ABIC55_003488</name>
</gene>
<dbReference type="RefSeq" id="WP_354314003.1">
    <property type="nucleotide sequence ID" value="NZ_JBEPME010000005.1"/>
</dbReference>
<accession>A0ABV2KBD0</accession>
<dbReference type="Pfam" id="PF17288">
    <property type="entry name" value="Terminase_3C"/>
    <property type="match status" value="1"/>
</dbReference>
<dbReference type="NCBIfam" id="TIGR01547">
    <property type="entry name" value="phage_term_2"/>
    <property type="match status" value="1"/>
</dbReference>
<dbReference type="InterPro" id="IPR027417">
    <property type="entry name" value="P-loop_NTPase"/>
</dbReference>
<proteinExistence type="predicted"/>
<evidence type="ECO:0000259" key="2">
    <source>
        <dbReference type="Pfam" id="PF17288"/>
    </source>
</evidence>
<comment type="caution">
    <text evidence="3">The sequence shown here is derived from an EMBL/GenBank/DDBJ whole genome shotgun (WGS) entry which is preliminary data.</text>
</comment>
<dbReference type="EMBL" id="JBEPME010000005">
    <property type="protein sequence ID" value="MET3658371.1"/>
    <property type="molecule type" value="Genomic_DNA"/>
</dbReference>
<dbReference type="Pfam" id="PF04466">
    <property type="entry name" value="Terminase_3"/>
    <property type="match status" value="1"/>
</dbReference>
<organism evidence="3 4">
    <name type="scientific">Sporosarcina psychrophila</name>
    <name type="common">Bacillus psychrophilus</name>
    <dbReference type="NCBI Taxonomy" id="1476"/>
    <lineage>
        <taxon>Bacteria</taxon>
        <taxon>Bacillati</taxon>
        <taxon>Bacillota</taxon>
        <taxon>Bacilli</taxon>
        <taxon>Bacillales</taxon>
        <taxon>Caryophanaceae</taxon>
        <taxon>Sporosarcina</taxon>
    </lineage>
</organism>
<dbReference type="Proteomes" id="UP001549104">
    <property type="component" value="Unassembled WGS sequence"/>
</dbReference>
<keyword evidence="4" id="KW-1185">Reference proteome</keyword>
<dbReference type="Gene3D" id="3.30.420.280">
    <property type="match status" value="1"/>
</dbReference>
<evidence type="ECO:0000259" key="1">
    <source>
        <dbReference type="Pfam" id="PF04466"/>
    </source>
</evidence>
<name>A0ABV2KBD0_SPOPS</name>
<dbReference type="InterPro" id="IPR035412">
    <property type="entry name" value="Terminase_L_N"/>
</dbReference>